<accession>A0A6N8I0W5</accession>
<dbReference type="EMBL" id="VWXL01000057">
    <property type="protein sequence ID" value="MVB11390.1"/>
    <property type="molecule type" value="Genomic_DNA"/>
</dbReference>
<evidence type="ECO:0000313" key="2">
    <source>
        <dbReference type="Proteomes" id="UP000469440"/>
    </source>
</evidence>
<reference evidence="1 2" key="1">
    <citation type="submission" date="2019-09" db="EMBL/GenBank/DDBJ databases">
        <title>Genome sequence of Clostridium sp. EA1.</title>
        <authorList>
            <person name="Poehlein A."/>
            <person name="Bengelsdorf F.R."/>
            <person name="Daniel R."/>
        </authorList>
    </citation>
    <scope>NUCLEOTIDE SEQUENCE [LARGE SCALE GENOMIC DNA]</scope>
    <source>
        <strain evidence="1 2">EA1</strain>
    </source>
</reference>
<sequence>MRKETLTVRFNSEKLQAIRQYMRKKDADLNGELDSELQKLYEKYVPSAVREYIESRDFGEAAKHSET</sequence>
<dbReference type="Pfam" id="PF19598">
    <property type="entry name" value="DUF6103"/>
    <property type="match status" value="1"/>
</dbReference>
<dbReference type="AlphaFoldDB" id="A0A6N8I0W5"/>
<gene>
    <name evidence="1" type="ORF">CAFE_21050</name>
</gene>
<proteinExistence type="predicted"/>
<organism evidence="1 2">
    <name type="scientific">Caproicibacter fermentans</name>
    <dbReference type="NCBI Taxonomy" id="2576756"/>
    <lineage>
        <taxon>Bacteria</taxon>
        <taxon>Bacillati</taxon>
        <taxon>Bacillota</taxon>
        <taxon>Clostridia</taxon>
        <taxon>Eubacteriales</taxon>
        <taxon>Acutalibacteraceae</taxon>
        <taxon>Caproicibacter</taxon>
    </lineage>
</organism>
<dbReference type="InterPro" id="IPR046085">
    <property type="entry name" value="DUF6103"/>
</dbReference>
<keyword evidence="2" id="KW-1185">Reference proteome</keyword>
<protein>
    <submittedName>
        <fullName evidence="1">Uncharacterized protein</fullName>
    </submittedName>
</protein>
<name>A0A6N8I0W5_9FIRM</name>
<dbReference type="RefSeq" id="WP_066647603.1">
    <property type="nucleotide sequence ID" value="NZ_VWXL01000057.1"/>
</dbReference>
<comment type="caution">
    <text evidence="1">The sequence shown here is derived from an EMBL/GenBank/DDBJ whole genome shotgun (WGS) entry which is preliminary data.</text>
</comment>
<dbReference type="Proteomes" id="UP000469440">
    <property type="component" value="Unassembled WGS sequence"/>
</dbReference>
<dbReference type="OrthoDB" id="1708300at2"/>
<evidence type="ECO:0000313" key="1">
    <source>
        <dbReference type="EMBL" id="MVB11390.1"/>
    </source>
</evidence>